<dbReference type="InterPro" id="IPR017900">
    <property type="entry name" value="4Fe4S_Fe_S_CS"/>
</dbReference>
<dbReference type="OrthoDB" id="9765258at2"/>
<dbReference type="Gene3D" id="1.10.1060.10">
    <property type="entry name" value="Alpha-helical ferredoxin"/>
    <property type="match status" value="1"/>
</dbReference>
<dbReference type="AlphaFoldDB" id="A0A5M6HVP0"/>
<evidence type="ECO:0000256" key="3">
    <source>
        <dbReference type="ARBA" id="ARBA00023014"/>
    </source>
</evidence>
<dbReference type="InterPro" id="IPR009051">
    <property type="entry name" value="Helical_ferredxn"/>
</dbReference>
<proteinExistence type="predicted"/>
<dbReference type="GO" id="GO:0051536">
    <property type="term" value="F:iron-sulfur cluster binding"/>
    <property type="evidence" value="ECO:0007669"/>
    <property type="project" value="UniProtKB-KW"/>
</dbReference>
<dbReference type="EMBL" id="VWPL01000018">
    <property type="protein sequence ID" value="KAA5599931.1"/>
    <property type="molecule type" value="Genomic_DNA"/>
</dbReference>
<feature type="domain" description="4Fe-4S ferredoxin-type" evidence="4">
    <location>
        <begin position="310"/>
        <end position="341"/>
    </location>
</feature>
<dbReference type="SUPFAM" id="SSF46548">
    <property type="entry name" value="alpha-helical ferredoxin"/>
    <property type="match status" value="1"/>
</dbReference>
<organism evidence="5 6">
    <name type="scientific">Blastochloris sulfoviridis</name>
    <dbReference type="NCBI Taxonomy" id="50712"/>
    <lineage>
        <taxon>Bacteria</taxon>
        <taxon>Pseudomonadati</taxon>
        <taxon>Pseudomonadota</taxon>
        <taxon>Alphaproteobacteria</taxon>
        <taxon>Hyphomicrobiales</taxon>
        <taxon>Blastochloridaceae</taxon>
        <taxon>Blastochloris</taxon>
    </lineage>
</organism>
<evidence type="ECO:0000259" key="4">
    <source>
        <dbReference type="PROSITE" id="PS51379"/>
    </source>
</evidence>
<dbReference type="PANTHER" id="PTHR40447">
    <property type="entry name" value="ANAEROBIC SULFITE REDUCTASE SUBUNIT A"/>
    <property type="match status" value="1"/>
</dbReference>
<protein>
    <submittedName>
        <fullName evidence="5">4Fe-4S dicluster domain-containing protein</fullName>
    </submittedName>
</protein>
<feature type="domain" description="4Fe-4S ferredoxin-type" evidence="4">
    <location>
        <begin position="227"/>
        <end position="259"/>
    </location>
</feature>
<dbReference type="PROSITE" id="PS00198">
    <property type="entry name" value="4FE4S_FER_1"/>
    <property type="match status" value="1"/>
</dbReference>
<dbReference type="Pfam" id="PF17179">
    <property type="entry name" value="Fer4_22"/>
    <property type="match status" value="1"/>
</dbReference>
<evidence type="ECO:0000313" key="5">
    <source>
        <dbReference type="EMBL" id="KAA5599931.1"/>
    </source>
</evidence>
<keyword evidence="3" id="KW-0411">Iron-sulfur</keyword>
<gene>
    <name evidence="5" type="ORF">F1193_11160</name>
</gene>
<reference evidence="5 6" key="1">
    <citation type="submission" date="2019-09" db="EMBL/GenBank/DDBJ databases">
        <title>Draft Whole-Genome sequence of Blastochloris sulfoviridis DSM 729.</title>
        <authorList>
            <person name="Meyer T.E."/>
            <person name="Kyndt J.A."/>
        </authorList>
    </citation>
    <scope>NUCLEOTIDE SEQUENCE [LARGE SCALE GENOMIC DNA]</scope>
    <source>
        <strain evidence="5 6">DSM 729</strain>
    </source>
</reference>
<dbReference type="InterPro" id="IPR017896">
    <property type="entry name" value="4Fe4S_Fe-S-bd"/>
</dbReference>
<dbReference type="Proteomes" id="UP000323886">
    <property type="component" value="Unassembled WGS sequence"/>
</dbReference>
<name>A0A5M6HVP0_9HYPH</name>
<dbReference type="PROSITE" id="PS51379">
    <property type="entry name" value="4FE4S_FER_2"/>
    <property type="match status" value="2"/>
</dbReference>
<accession>A0A5M6HVP0</accession>
<keyword evidence="2" id="KW-0408">Iron</keyword>
<dbReference type="GO" id="GO:0046872">
    <property type="term" value="F:metal ion binding"/>
    <property type="evidence" value="ECO:0007669"/>
    <property type="project" value="UniProtKB-KW"/>
</dbReference>
<evidence type="ECO:0000256" key="1">
    <source>
        <dbReference type="ARBA" id="ARBA00022723"/>
    </source>
</evidence>
<evidence type="ECO:0000313" key="6">
    <source>
        <dbReference type="Proteomes" id="UP000323886"/>
    </source>
</evidence>
<evidence type="ECO:0000256" key="2">
    <source>
        <dbReference type="ARBA" id="ARBA00023004"/>
    </source>
</evidence>
<keyword evidence="6" id="KW-1185">Reference proteome</keyword>
<keyword evidence="1" id="KW-0479">Metal-binding</keyword>
<dbReference type="PANTHER" id="PTHR40447:SF1">
    <property type="entry name" value="ANAEROBIC SULFITE REDUCTASE SUBUNIT A"/>
    <property type="match status" value="1"/>
</dbReference>
<sequence length="348" mass="39009">MEAILKRNRLGQWITELQERAEIYAPDFVEDTWEFAKVGRGATVELNHSNTVRPAKRFVFPQREVLYRFRIENSQSPKLTDTEPKVESTVVFGVRPCDGRAMVRNDRVFTCGFSDPYYQARHDNVVFVGLACNAPPSQNCFCVSVGGSPHSEDGLDVLMTELDGRYHVKALTDKGSDIVRSAGDLFQDVKAADMDDVGNAHAIALEYSQRSISSMEAVAAALRRNFDSPIWDKLARACIGCGACTYLCPSCHCFDINDEVTNKSPLTGARVRTWDNCQFPDFTMHSSGHNPREDTGARLRQRICHKLLYFVETHNMQQCTGCGRCITHCPVGIDIVKIANVMEEGVWQ</sequence>
<comment type="caution">
    <text evidence="5">The sequence shown here is derived from an EMBL/GenBank/DDBJ whole genome shotgun (WGS) entry which is preliminary data.</text>
</comment>
<dbReference type="RefSeq" id="WP_150097767.1">
    <property type="nucleotide sequence ID" value="NZ_VWPL01000018.1"/>
</dbReference>